<dbReference type="PANTHER" id="PTHR30389">
    <property type="entry name" value="FUMARATE HYDRATASE-RELATED"/>
    <property type="match status" value="1"/>
</dbReference>
<evidence type="ECO:0000256" key="3">
    <source>
        <dbReference type="ARBA" id="ARBA00022723"/>
    </source>
</evidence>
<feature type="domain" description="Fe-S hydro-lyase tartrate dehydratase alpha-type catalytic" evidence="7">
    <location>
        <begin position="4"/>
        <end position="266"/>
    </location>
</feature>
<comment type="similarity">
    <text evidence="1">Belongs to the class-I fumarase family.</text>
</comment>
<dbReference type="GO" id="GO:0046872">
    <property type="term" value="F:metal ion binding"/>
    <property type="evidence" value="ECO:0007669"/>
    <property type="project" value="UniProtKB-KW"/>
</dbReference>
<dbReference type="InterPro" id="IPR051208">
    <property type="entry name" value="Class-I_Fumarase/Tartrate_DH"/>
</dbReference>
<name>A0A444L8K3_METS7</name>
<keyword evidence="3" id="KW-0479">Metal-binding</keyword>
<evidence type="ECO:0000256" key="4">
    <source>
        <dbReference type="ARBA" id="ARBA00023004"/>
    </source>
</evidence>
<dbReference type="AlphaFoldDB" id="A0A444L8K3"/>
<dbReference type="InterPro" id="IPR004646">
    <property type="entry name" value="Fe-S_hydro-lyase_TtdA-typ_cat"/>
</dbReference>
<dbReference type="PANTHER" id="PTHR30389:SF17">
    <property type="entry name" value="L(+)-TARTRATE DEHYDRATASE SUBUNIT ALPHA-RELATED"/>
    <property type="match status" value="1"/>
</dbReference>
<keyword evidence="5" id="KW-0411">Iron-sulfur</keyword>
<evidence type="ECO:0000256" key="2">
    <source>
        <dbReference type="ARBA" id="ARBA00022485"/>
    </source>
</evidence>
<keyword evidence="2" id="KW-0004">4Fe-4S</keyword>
<comment type="caution">
    <text evidence="8">The sequence shown here is derived from an EMBL/GenBank/DDBJ whole genome shotgun (WGS) entry which is preliminary data.</text>
</comment>
<evidence type="ECO:0000256" key="5">
    <source>
        <dbReference type="ARBA" id="ARBA00023014"/>
    </source>
</evidence>
<dbReference type="GO" id="GO:0016829">
    <property type="term" value="F:lyase activity"/>
    <property type="evidence" value="ECO:0007669"/>
    <property type="project" value="UniProtKB-KW"/>
</dbReference>
<evidence type="ECO:0000256" key="6">
    <source>
        <dbReference type="ARBA" id="ARBA00023239"/>
    </source>
</evidence>
<evidence type="ECO:0000313" key="9">
    <source>
        <dbReference type="Proteomes" id="UP000288215"/>
    </source>
</evidence>
<evidence type="ECO:0000256" key="1">
    <source>
        <dbReference type="ARBA" id="ARBA00008876"/>
    </source>
</evidence>
<keyword evidence="6" id="KW-0456">Lyase</keyword>
<organism evidence="8 9">
    <name type="scientific">Methanosuratincola subterraneus</name>
    <dbReference type="NCBI Taxonomy" id="2593994"/>
    <lineage>
        <taxon>Archaea</taxon>
        <taxon>Thermoproteota</taxon>
        <taxon>Methanosuratincolia</taxon>
        <taxon>Candidatus Methanomethylicales</taxon>
        <taxon>Candidatus Methanomethylicaceae</taxon>
        <taxon>Candidatus Methanosuratincola (ex Vanwonterghem et al. 2016)</taxon>
    </lineage>
</organism>
<sequence>MRAEDIAEAIRLMETDLPPDVEAALARCRDEEEGISREVLGAMLENVRIAREGGVPICQDTGSLVFFVSAKGCCSEICRIIMEGVAMATEAVPLRANIVDPFSRKNTGNNLGRGNPIIHIDPRPEGGLRIGILAKGAGSENVSAATMLDPDQSVGGIKEFVLQTVRKAGAKPCPPIIVGVGVGGSLDAAALLSKRALMRRLDEPTEDALSSHLEGDLLREINSLRIGPMGFGGKNTALAVRLEAADCHTASLPVAVSIQCWALRRVFLEAEGDRVLIRR</sequence>
<gene>
    <name evidence="8" type="ORF">Metus_0686</name>
</gene>
<evidence type="ECO:0000313" key="8">
    <source>
        <dbReference type="EMBL" id="RWX73907.1"/>
    </source>
</evidence>
<dbReference type="EMBL" id="RXGA01000002">
    <property type="protein sequence ID" value="RWX73907.1"/>
    <property type="molecule type" value="Genomic_DNA"/>
</dbReference>
<keyword evidence="4" id="KW-0408">Iron</keyword>
<dbReference type="Proteomes" id="UP000288215">
    <property type="component" value="Unassembled WGS sequence"/>
</dbReference>
<dbReference type="NCBIfam" id="TIGR00722">
    <property type="entry name" value="ttdA_fumA_fumB"/>
    <property type="match status" value="1"/>
</dbReference>
<evidence type="ECO:0000259" key="7">
    <source>
        <dbReference type="Pfam" id="PF05681"/>
    </source>
</evidence>
<protein>
    <submittedName>
        <fullName evidence="8">Fumarate hydratase class I, alpha region</fullName>
    </submittedName>
</protein>
<accession>A0A444L8K3</accession>
<dbReference type="Pfam" id="PF05681">
    <property type="entry name" value="Fumerase"/>
    <property type="match status" value="1"/>
</dbReference>
<proteinExistence type="inferred from homology"/>
<dbReference type="GO" id="GO:0051539">
    <property type="term" value="F:4 iron, 4 sulfur cluster binding"/>
    <property type="evidence" value="ECO:0007669"/>
    <property type="project" value="UniProtKB-KW"/>
</dbReference>
<reference evidence="8 9" key="1">
    <citation type="submission" date="2018-12" db="EMBL/GenBank/DDBJ databases">
        <title>The complete genome of the methanogenic archaea of the candidate phylum Verstraetearchaeota, obtained from the metagenome of underground thermal water.</title>
        <authorList>
            <person name="Kadnikov V.V."/>
            <person name="Mardanov A.V."/>
            <person name="Beletsky A.V."/>
            <person name="Karnachuk O.V."/>
            <person name="Ravin N.V."/>
        </authorList>
    </citation>
    <scope>NUCLEOTIDE SEQUENCE [LARGE SCALE GENOMIC DNA]</scope>
    <source>
        <strain evidence="8">Ch88</strain>
    </source>
</reference>
<dbReference type="NCBIfam" id="NF004885">
    <property type="entry name" value="PRK06246.1"/>
    <property type="match status" value="1"/>
</dbReference>